<gene>
    <name evidence="2" type="ORF">I5M32_05745</name>
</gene>
<evidence type="ECO:0000313" key="2">
    <source>
        <dbReference type="EMBL" id="MBK0382459.1"/>
    </source>
</evidence>
<dbReference type="SMART" id="SM00953">
    <property type="entry name" value="RES"/>
    <property type="match status" value="1"/>
</dbReference>
<sequence length="155" mass="17322">MKVYRISQTKFSKSLVASGFAGRWNSEGEGMIYTGGSASLSCLEVLAHKSGSALSSGKFSISVIDIPDSISIDEIELKELQRLSTDWFIVSHYPITQKLGNKWISDMNSAVLKVPSAIVDREYNYLLNPLHPKFAKIKVMDVVPFNFDTRLKLNF</sequence>
<dbReference type="EMBL" id="JAEHFY010000006">
    <property type="protein sequence ID" value="MBK0382459.1"/>
    <property type="molecule type" value="Genomic_DNA"/>
</dbReference>
<comment type="caution">
    <text evidence="2">The sequence shown here is derived from an EMBL/GenBank/DDBJ whole genome shotgun (WGS) entry which is preliminary data.</text>
</comment>
<accession>A0ABS1BHU2</accession>
<dbReference type="Proteomes" id="UP000660024">
    <property type="component" value="Unassembled WGS sequence"/>
</dbReference>
<reference evidence="2 3" key="1">
    <citation type="submission" date="2020-12" db="EMBL/GenBank/DDBJ databases">
        <title>Bacterial novel species Pedobacter sp. SD-b isolated from soil.</title>
        <authorList>
            <person name="Jung H.-Y."/>
        </authorList>
    </citation>
    <scope>NUCLEOTIDE SEQUENCE [LARGE SCALE GENOMIC DNA]</scope>
    <source>
        <strain evidence="2 3">SD-b</strain>
    </source>
</reference>
<proteinExistence type="predicted"/>
<evidence type="ECO:0000313" key="3">
    <source>
        <dbReference type="Proteomes" id="UP000660024"/>
    </source>
</evidence>
<protein>
    <submittedName>
        <fullName evidence="2">RES family NAD+ phosphorylase</fullName>
    </submittedName>
</protein>
<dbReference type="InterPro" id="IPR014914">
    <property type="entry name" value="RES_dom"/>
</dbReference>
<keyword evidence="3" id="KW-1185">Reference proteome</keyword>
<evidence type="ECO:0000259" key="1">
    <source>
        <dbReference type="SMART" id="SM00953"/>
    </source>
</evidence>
<dbReference type="Pfam" id="PF08808">
    <property type="entry name" value="RES"/>
    <property type="match status" value="1"/>
</dbReference>
<dbReference type="RefSeq" id="WP_200585232.1">
    <property type="nucleotide sequence ID" value="NZ_JAEHFY010000006.1"/>
</dbReference>
<organism evidence="2 3">
    <name type="scientific">Pedobacter segetis</name>
    <dbReference type="NCBI Taxonomy" id="2793069"/>
    <lineage>
        <taxon>Bacteria</taxon>
        <taxon>Pseudomonadati</taxon>
        <taxon>Bacteroidota</taxon>
        <taxon>Sphingobacteriia</taxon>
        <taxon>Sphingobacteriales</taxon>
        <taxon>Sphingobacteriaceae</taxon>
        <taxon>Pedobacter</taxon>
    </lineage>
</organism>
<feature type="domain" description="RES" evidence="1">
    <location>
        <begin position="12"/>
        <end position="141"/>
    </location>
</feature>
<name>A0ABS1BHU2_9SPHI</name>